<dbReference type="Proteomes" id="UP000244929">
    <property type="component" value="Chromosome"/>
</dbReference>
<dbReference type="KEGG" id="falb:HYN59_04235"/>
<gene>
    <name evidence="1" type="ORF">HYN59_04235</name>
</gene>
<name>A0A2S1QVB3_9FLAO</name>
<dbReference type="OrthoDB" id="9803040at2"/>
<organism evidence="1 2">
    <name type="scientific">Flavobacterium album</name>
    <dbReference type="NCBI Taxonomy" id="2175091"/>
    <lineage>
        <taxon>Bacteria</taxon>
        <taxon>Pseudomonadati</taxon>
        <taxon>Bacteroidota</taxon>
        <taxon>Flavobacteriia</taxon>
        <taxon>Flavobacteriales</taxon>
        <taxon>Flavobacteriaceae</taxon>
        <taxon>Flavobacterium</taxon>
    </lineage>
</organism>
<sequence>MKPETNLEEQEIINRVAGSVLQVFDLEDYYPEGERVALDISGWLWEGFVLREKEFREALKNHDWQQYNGKFIALHCSTDAIVPAWAYMLVTVYLQPFAKKIVQGKAENINVLVYQEILDGLDYTEYTGKPVIIKGCSRKPVPQEAYVLAAQKLMPYAKSIMFGEACSSVPLYKKK</sequence>
<dbReference type="InterPro" id="IPR018914">
    <property type="entry name" value="DUF2480"/>
</dbReference>
<keyword evidence="2" id="KW-1185">Reference proteome</keyword>
<dbReference type="Pfam" id="PF10652">
    <property type="entry name" value="DUF2480"/>
    <property type="match status" value="1"/>
</dbReference>
<dbReference type="EMBL" id="CP029186">
    <property type="protein sequence ID" value="AWH84370.1"/>
    <property type="molecule type" value="Genomic_DNA"/>
</dbReference>
<dbReference type="RefSeq" id="WP_108777076.1">
    <property type="nucleotide sequence ID" value="NZ_CP029186.1"/>
</dbReference>
<reference evidence="1 2" key="1">
    <citation type="submission" date="2018-04" db="EMBL/GenBank/DDBJ databases">
        <title>Genome sequencing of Flavobacterium sp. HYN0059.</title>
        <authorList>
            <person name="Yi H."/>
            <person name="Baek C."/>
        </authorList>
    </citation>
    <scope>NUCLEOTIDE SEQUENCE [LARGE SCALE GENOMIC DNA]</scope>
    <source>
        <strain evidence="1 2">HYN0059</strain>
    </source>
</reference>
<accession>A0A2S1QVB3</accession>
<protein>
    <recommendedName>
        <fullName evidence="3">DUF2480 domain-containing protein</fullName>
    </recommendedName>
</protein>
<evidence type="ECO:0008006" key="3">
    <source>
        <dbReference type="Google" id="ProtNLM"/>
    </source>
</evidence>
<evidence type="ECO:0000313" key="1">
    <source>
        <dbReference type="EMBL" id="AWH84370.1"/>
    </source>
</evidence>
<dbReference type="AlphaFoldDB" id="A0A2S1QVB3"/>
<proteinExistence type="predicted"/>
<evidence type="ECO:0000313" key="2">
    <source>
        <dbReference type="Proteomes" id="UP000244929"/>
    </source>
</evidence>